<dbReference type="InterPro" id="IPR024654">
    <property type="entry name" value="Calcineurin-like_PHP_lpxH"/>
</dbReference>
<dbReference type="GO" id="GO:0016791">
    <property type="term" value="F:phosphatase activity"/>
    <property type="evidence" value="ECO:0007669"/>
    <property type="project" value="TreeGrafter"/>
</dbReference>
<accession>A0A347ZUL6</accession>
<dbReference type="Proteomes" id="UP000256388">
    <property type="component" value="Unassembled WGS sequence"/>
</dbReference>
<evidence type="ECO:0000313" key="3">
    <source>
        <dbReference type="EMBL" id="REG10416.1"/>
    </source>
</evidence>
<dbReference type="Pfam" id="PF12850">
    <property type="entry name" value="Metallophos_2"/>
    <property type="match status" value="1"/>
</dbReference>
<dbReference type="InterPro" id="IPR029052">
    <property type="entry name" value="Metallo-depent_PP-like"/>
</dbReference>
<gene>
    <name evidence="3" type="ORF">DFR64_0274</name>
</gene>
<name>A0A347ZUL6_9CHLR</name>
<dbReference type="GO" id="GO:0005737">
    <property type="term" value="C:cytoplasm"/>
    <property type="evidence" value="ECO:0007669"/>
    <property type="project" value="TreeGrafter"/>
</dbReference>
<organism evidence="3 4">
    <name type="scientific">Pelolinea submarina</name>
    <dbReference type="NCBI Taxonomy" id="913107"/>
    <lineage>
        <taxon>Bacteria</taxon>
        <taxon>Bacillati</taxon>
        <taxon>Chloroflexota</taxon>
        <taxon>Anaerolineae</taxon>
        <taxon>Anaerolineales</taxon>
        <taxon>Anaerolineaceae</taxon>
        <taxon>Pelolinea</taxon>
    </lineage>
</organism>
<dbReference type="RefSeq" id="WP_116223599.1">
    <property type="nucleotide sequence ID" value="NZ_AP018437.1"/>
</dbReference>
<dbReference type="Gene3D" id="3.60.21.10">
    <property type="match status" value="1"/>
</dbReference>
<comment type="similarity">
    <text evidence="1">Belongs to the metallophosphoesterase superfamily. YfcE family.</text>
</comment>
<dbReference type="OrthoDB" id="9800565at2"/>
<keyword evidence="4" id="KW-1185">Reference proteome</keyword>
<sequence length="240" mass="27253">MRVLVFSDIHSNLTALEAVLAAAGNVDAYWCLGDLVGYGPDPNECIAVVRDLPNLVCVRGNHDAATLGEVDQNTFNHEASLAITWTKRILNAESQEFLLSLPERQKIDDITLVHGSPRNPVWDYIMDYMTAERMFQFFDTRICLVGHTHVPAIWKENDVDAPRGMVQDYQKTKILTKTILNPGSVGQPRDHDPRASFAIFDPQESQWELRRVSYNINEVQSRIKKSGLPWRHALRLAEGW</sequence>
<dbReference type="InterPro" id="IPR050126">
    <property type="entry name" value="Ap4A_hydrolase"/>
</dbReference>
<protein>
    <submittedName>
        <fullName evidence="3">Putative phosphodiesterase</fullName>
    </submittedName>
</protein>
<dbReference type="AlphaFoldDB" id="A0A347ZUL6"/>
<evidence type="ECO:0000256" key="1">
    <source>
        <dbReference type="ARBA" id="ARBA00008950"/>
    </source>
</evidence>
<reference evidence="3 4" key="1">
    <citation type="submission" date="2018-08" db="EMBL/GenBank/DDBJ databases">
        <title>Genomic Encyclopedia of Type Strains, Phase IV (KMG-IV): sequencing the most valuable type-strain genomes for metagenomic binning, comparative biology and taxonomic classification.</title>
        <authorList>
            <person name="Goeker M."/>
        </authorList>
    </citation>
    <scope>NUCLEOTIDE SEQUENCE [LARGE SCALE GENOMIC DNA]</scope>
    <source>
        <strain evidence="3 4">DSM 23923</strain>
    </source>
</reference>
<dbReference type="InterPro" id="IPR011152">
    <property type="entry name" value="Pesterase_MJ0912"/>
</dbReference>
<comment type="caution">
    <text evidence="3">The sequence shown here is derived from an EMBL/GenBank/DDBJ whole genome shotgun (WGS) entry which is preliminary data.</text>
</comment>
<proteinExistence type="inferred from homology"/>
<dbReference type="SUPFAM" id="SSF56300">
    <property type="entry name" value="Metallo-dependent phosphatases"/>
    <property type="match status" value="1"/>
</dbReference>
<dbReference type="PANTHER" id="PTHR42850:SF2">
    <property type="entry name" value="BLL5683 PROTEIN"/>
    <property type="match status" value="1"/>
</dbReference>
<dbReference type="EMBL" id="QUMS01000001">
    <property type="protein sequence ID" value="REG10416.1"/>
    <property type="molecule type" value="Genomic_DNA"/>
</dbReference>
<evidence type="ECO:0000313" key="4">
    <source>
        <dbReference type="Proteomes" id="UP000256388"/>
    </source>
</evidence>
<dbReference type="PANTHER" id="PTHR42850">
    <property type="entry name" value="METALLOPHOSPHOESTERASE"/>
    <property type="match status" value="1"/>
</dbReference>
<feature type="domain" description="Calcineurin-like phosphoesterase" evidence="2">
    <location>
        <begin position="1"/>
        <end position="203"/>
    </location>
</feature>
<evidence type="ECO:0000259" key="2">
    <source>
        <dbReference type="Pfam" id="PF12850"/>
    </source>
</evidence>
<dbReference type="PIRSF" id="PIRSF000883">
    <property type="entry name" value="Pesterase_MJ0912"/>
    <property type="match status" value="1"/>
</dbReference>